<evidence type="ECO:0000313" key="2">
    <source>
        <dbReference type="EMBL" id="AAD38225.1"/>
    </source>
</evidence>
<evidence type="ECO:0000313" key="3">
    <source>
        <dbReference type="EMBL" id="CAB81121.1"/>
    </source>
</evidence>
<dbReference type="PIR" id="E85073">
    <property type="entry name" value="E85073"/>
</dbReference>
<dbReference type="AlphaFoldDB" id="Q7FZS0"/>
<feature type="transmembrane region" description="Helical" evidence="1">
    <location>
        <begin position="12"/>
        <end position="30"/>
    </location>
</feature>
<keyword evidence="1" id="KW-0472">Membrane</keyword>
<proteinExistence type="predicted"/>
<reference evidence="2" key="3">
    <citation type="submission" date="1999-05" db="EMBL/GenBank/DDBJ databases">
        <title>The sequence of A. thaliana T3E15.</title>
        <authorList>
            <person name="Ryan E."/>
            <person name="Wohldman P."/>
            <person name="Phillips A."/>
        </authorList>
    </citation>
    <scope>NUCLEOTIDE SEQUENCE</scope>
</reference>
<gene>
    <name evidence="2" type="primary">T3E15.7</name>
    <name evidence="3" type="ordered locus">At4g07510</name>
</gene>
<accession>Q7FZS0</accession>
<reference key="1">
    <citation type="journal article" date="1999" name="Nature">
        <title>Sequence and analysis of chromosome 4 of the plant Arabidopsis thaliana.</title>
        <authorList>
            <consortium name="EU"/>
            <consortium name="CSHL and WU Arabidopsis Sequencing Project"/>
            <person name="Mayer K."/>
            <person name="Schuller C."/>
            <person name="Wambutt R."/>
            <person name="Murphy G."/>
            <person name="Volckaert G."/>
            <person name="Pohl T."/>
            <person name="Dusterhoft A."/>
            <person name="Stiekema W."/>
            <person name="Entian K.D."/>
            <person name="Terryn N."/>
            <person name="Harris B."/>
            <person name="Ansorge W."/>
            <person name="Brandt P."/>
            <person name="Grivell L."/>
            <person name="Rieger M."/>
            <person name="Weichselgartner M."/>
            <person name="de Simone V."/>
            <person name="Obermaier B."/>
            <person name="Mache R."/>
            <person name="Muller M."/>
            <person name="Kreis M."/>
            <person name="Delseny M."/>
            <person name="Puigdomenech P."/>
            <person name="Watson M."/>
            <person name="Schmidtheini T."/>
            <person name="Reichert B."/>
            <person name="Portatelle D."/>
            <person name="Perez-Alonso M."/>
            <person name="Boutry M."/>
            <person name="Bancroft I."/>
            <person name="Vos P."/>
            <person name="Hoheisel J."/>
            <person name="Zimmermann W."/>
            <person name="Wedler H."/>
            <person name="Ridley P."/>
            <person name="Langham S.A."/>
            <person name="McCullagh B."/>
            <person name="Bilham L."/>
            <person name="Robben J."/>
            <person name="Van der Schueren J."/>
            <person name="Grymonprez B."/>
            <person name="Chuang Y.J."/>
            <person name="Vandenbussche F."/>
            <person name="Braeken M."/>
            <person name="Weltjens I."/>
            <person name="Voet M."/>
            <person name="Bastiaens I."/>
            <person name="Aert R."/>
            <person name="Defoor E."/>
            <person name="Weitzenegger T."/>
            <person name="Bothe G."/>
            <person name="Ramsperger U."/>
            <person name="Hilbert H."/>
            <person name="Braun M."/>
            <person name="Holzer E."/>
            <person name="Brandt A."/>
            <person name="Peters S."/>
            <person name="van Staveren M."/>
            <person name="Dirske W."/>
            <person name="Mooijman P."/>
            <person name="Klein Lankhorst R."/>
            <person name="Rose M."/>
            <person name="Hauf J."/>
            <person name="Kotter P."/>
            <person name="Berneiser S."/>
            <person name="Hempel S."/>
            <person name="Feldpausch M."/>
            <person name="Lamberth S."/>
            <person name="Van den Daele H."/>
            <person name="De Keyser A."/>
            <person name="Buysshaert C."/>
            <person name="Gielen J."/>
            <person name="Villarroel R."/>
            <person name="De Clercq R."/>
            <person name="Van Montagu M."/>
            <person name="Rogers J."/>
            <person name="Cronin A."/>
            <person name="Quail M."/>
            <person name="Bray-Allen S."/>
            <person name="Clark L."/>
            <person name="Doggett J."/>
            <person name="Hall S."/>
            <person name="Kay M."/>
            <person name="Lennard N."/>
            <person name="McLay K."/>
            <person name="Mayes R."/>
            <person name="Pettett A."/>
            <person name="Rajandream M.A."/>
            <person name="Lyne M."/>
            <person name="Benes V."/>
            <person name="Rechmann S."/>
            <person name="Borkova D."/>
            <person name="Blocker H."/>
            <person name="Scharfe M."/>
            <person name="Grimm M."/>
            <person name="Lohnert T.H."/>
            <person name="Dose S."/>
            <person name="de Haan M."/>
            <person name="Maarse A."/>
            <person name="Schafer M."/>
            <person name="Muller-Auer S."/>
            <person name="Gabel C."/>
            <person name="Fuchs M."/>
            <person name="Fartmann B."/>
            <person name="Granderath K."/>
            <person name="Dauner D."/>
            <person name="Herzl A."/>
            <person name="Neumann S."/>
            <person name="Argiriou A."/>
            <person name="Vitale D."/>
            <person name="Liguori R."/>
            <person name="Piravandi E."/>
            <person name="Massenet O."/>
            <person name="Quigley F."/>
            <person name="Clabauld G."/>
            <person name="Mundlein A."/>
            <person name="Felber R."/>
            <person name="Schnabl S."/>
            <person name="Hiller R."/>
            <person name="Schmidt W."/>
            <person name="Lecharny A."/>
            <person name="Aubourg S."/>
            <person name="Chefdor F."/>
            <person name="Cooke R."/>
            <person name="Berger C."/>
            <person name="Montfort A."/>
            <person name="Casacuberta E."/>
            <person name="Gibbons T."/>
            <person name="Weber N."/>
            <person name="Vandenbol M."/>
            <person name="Bargues M."/>
            <person name="Terol J."/>
            <person name="Torres A."/>
            <person name="Perez-Perez A."/>
            <person name="Purnelle B."/>
            <person name="Bent E."/>
            <person name="Johnson S."/>
            <person name="Tacon D."/>
            <person name="Jesse T."/>
            <person name="Heijnen L."/>
            <person name="Schwarz S."/>
            <person name="Scholler P."/>
            <person name="Heber S."/>
            <person name="Francs P."/>
            <person name="Bielke C."/>
            <person name="Frishman D."/>
            <person name="Haase D."/>
            <person name="Lemcke K."/>
            <person name="Mewes H.W."/>
            <person name="Stocker S."/>
            <person name="Zaccaria P."/>
            <person name="Bevan M."/>
            <person name="Wilson R.K."/>
            <person name="de la Bastide M."/>
            <person name="Habermann K."/>
            <person name="Parnell L."/>
            <person name="Dedhia N."/>
            <person name="Gnoj L."/>
            <person name="Schutz K."/>
            <person name="Huang E."/>
            <person name="Spiegel L."/>
            <person name="Sehkon M."/>
            <person name="Murray J."/>
            <person name="Sheet P."/>
            <person name="Cordes M."/>
            <person name="Abu-Threideh J."/>
            <person name="Stoneking T."/>
            <person name="Kalicki J."/>
            <person name="Graves T."/>
            <person name="Harmon G."/>
            <person name="Edwards J."/>
            <person name="Latreille P."/>
            <person name="Courtney L."/>
            <person name="Cloud J."/>
            <person name="Abbott A."/>
            <person name="Scott K."/>
            <person name="Johnson D."/>
            <person name="Minx P."/>
            <person name="Bentley D."/>
            <person name="Fulton B."/>
            <person name="Miller N."/>
            <person name="Greco T."/>
            <person name="Kemp K."/>
            <person name="Kramer J."/>
            <person name="Fulton L."/>
            <person name="Mardis E."/>
            <person name="Dante M."/>
            <person name="Pepin K."/>
            <person name="Hillier L."/>
            <person name="Nelson J."/>
            <person name="Spieth J."/>
            <person name="Ryan E."/>
            <person name="Andrews S."/>
            <person name="Geisel C."/>
            <person name="Layman D."/>
            <person name="Du H."/>
            <person name="Ali J."/>
            <person name="Berghoff A."/>
            <person name="Jones K."/>
            <person name="Drone K."/>
            <person name="Cotton M."/>
            <person name="Joshu C."/>
            <person name="Antonoiu B."/>
            <person name="Zidanic M."/>
            <person name="Strong C."/>
            <person name="Sun H."/>
            <person name="Lamar B."/>
            <person name="Yordan C."/>
            <person name="Ma P."/>
            <person name="Zhong J."/>
            <person name="Preston R."/>
            <person name="Vil D."/>
            <person name="Shekher M."/>
            <person name="Matero A."/>
            <person name="Shah R."/>
            <person name="Swaby I.K."/>
            <person name="O'Shaughnessy A."/>
            <person name="Rodriguez M."/>
            <person name="Hoffmann J."/>
            <person name="Till S."/>
            <person name="Granat S."/>
            <person name="Shohdy N."/>
            <person name="Hasegawa A."/>
            <person name="Hameed A."/>
            <person name="Lodhi M."/>
            <person name="Johnson A."/>
            <person name="Chen E."/>
            <person name="Marra M."/>
            <person name="Martienssen R."/>
            <person name="McCombie W.R."/>
        </authorList>
    </citation>
    <scope>NUCLEOTIDE SEQUENCE [LARGE SCALE GENOMIC DNA]</scope>
    <source>
        <strain>cv. Columbia</strain>
    </source>
</reference>
<reference evidence="2" key="2">
    <citation type="submission" date="1999-05" db="EMBL/GenBank/DDBJ databases">
        <title>The A. thaliana Genome Sequencing Project.</title>
        <authorList>
            <person name="WashU"/>
        </authorList>
    </citation>
    <scope>NUCLEOTIDE SEQUENCE</scope>
</reference>
<evidence type="ECO:0000256" key="1">
    <source>
        <dbReference type="SAM" id="Phobius"/>
    </source>
</evidence>
<dbReference type="InterPro" id="IPR012340">
    <property type="entry name" value="NA-bd_OB-fold"/>
</dbReference>
<protein>
    <submittedName>
        <fullName evidence="2">T3E15.7 protein</fullName>
    </submittedName>
</protein>
<keyword evidence="1" id="KW-1133">Transmembrane helix</keyword>
<dbReference type="SUPFAM" id="SSF50249">
    <property type="entry name" value="Nucleic acid-binding proteins"/>
    <property type="match status" value="1"/>
</dbReference>
<reference evidence="2" key="4">
    <citation type="submission" date="1999-06" db="EMBL/GenBank/DDBJ databases">
        <authorList>
            <person name="Waterston R."/>
        </authorList>
    </citation>
    <scope>NUCLEOTIDE SEQUENCE</scope>
</reference>
<dbReference type="EMBL" id="AF147264">
    <property type="protein sequence ID" value="AAD38225.1"/>
    <property type="molecule type" value="Genomic_DNA"/>
</dbReference>
<sequence length="312" mass="35672">MNPLCKRYCSVIHVIRASIFFVVNIILISYKLGVRSISNSFDVTQVHVNPQFPETEFFKQVLPYDVLSLISRDRQPRWEMVVHKDVDFLDYQRKSISDLTSSIEARVLCTVYAIDRDWAWYYISCRACNKKVNHIRVGVHGVNNKGKKQKFWCDTCKTVSLMSFQGLCFTLMLWTILEGQIFNSLIQFALNSLASQPHTLWTRKFTRTREKFNWKDLSLLVLCQGDLLEEHLLEYSADMVDPASIVSAGQVSKTKQNHAPLMLENSHDTSDSITASSKRIYANLNGSADESSTSKKICVEPLTLKSLTQNLG</sequence>
<name>Q7FZS0_ARATH</name>
<keyword evidence="1" id="KW-0812">Transmembrane</keyword>
<reference evidence="3" key="5">
    <citation type="submission" date="2000-03" db="EMBL/GenBank/DDBJ databases">
        <authorList>
            <person name="EU Arabidopsis sequencing project"/>
        </authorList>
    </citation>
    <scope>NUCLEOTIDE SEQUENCE</scope>
</reference>
<dbReference type="EMBL" id="AL161506">
    <property type="protein sequence ID" value="CAB81121.1"/>
    <property type="molecule type" value="Genomic_DNA"/>
</dbReference>
<dbReference type="Gene3D" id="2.40.50.140">
    <property type="entry name" value="Nucleic acid-binding proteins"/>
    <property type="match status" value="1"/>
</dbReference>
<organism evidence="2">
    <name type="scientific">Arabidopsis thaliana</name>
    <name type="common">Mouse-ear cress</name>
    <dbReference type="NCBI Taxonomy" id="3702"/>
    <lineage>
        <taxon>Eukaryota</taxon>
        <taxon>Viridiplantae</taxon>
        <taxon>Streptophyta</taxon>
        <taxon>Embryophyta</taxon>
        <taxon>Tracheophyta</taxon>
        <taxon>Spermatophyta</taxon>
        <taxon>Magnoliopsida</taxon>
        <taxon>eudicotyledons</taxon>
        <taxon>Gunneridae</taxon>
        <taxon>Pentapetalae</taxon>
        <taxon>rosids</taxon>
        <taxon>malvids</taxon>
        <taxon>Brassicales</taxon>
        <taxon>Brassicaceae</taxon>
        <taxon>Camelineae</taxon>
        <taxon>Arabidopsis</taxon>
    </lineage>
</organism>